<comment type="caution">
    <text evidence="1">The sequence shown here is derived from an EMBL/GenBank/DDBJ whole genome shotgun (WGS) entry which is preliminary data.</text>
</comment>
<reference evidence="1 2" key="1">
    <citation type="submission" date="2017-11" db="EMBL/GenBank/DDBJ databases">
        <title>Genome sequence of Entomoplasma lucivorax PIPN-2 (ATCC 49196).</title>
        <authorList>
            <person name="Lo W.-S."/>
            <person name="Gasparich G.E."/>
            <person name="Kuo C.-H."/>
        </authorList>
    </citation>
    <scope>NUCLEOTIDE SEQUENCE [LARGE SCALE GENOMIC DNA]</scope>
    <source>
        <strain evidence="1 2">PIPN-2</strain>
    </source>
</reference>
<name>A0A2S5RCY7_9MOLU</name>
<dbReference type="Proteomes" id="UP000237865">
    <property type="component" value="Unassembled WGS sequence"/>
</dbReference>
<protein>
    <submittedName>
        <fullName evidence="1">Uncharacterized protein</fullName>
    </submittedName>
</protein>
<dbReference type="RefSeq" id="WP_028126949.1">
    <property type="nucleotide sequence ID" value="NZ_PHNE01000004.1"/>
</dbReference>
<accession>A0A2S5RCY7</accession>
<organism evidence="1 2">
    <name type="scientific">Williamsoniiplasma lucivorax</name>
    <dbReference type="NCBI Taxonomy" id="209274"/>
    <lineage>
        <taxon>Bacteria</taxon>
        <taxon>Bacillati</taxon>
        <taxon>Mycoplasmatota</taxon>
        <taxon>Mollicutes</taxon>
        <taxon>Entomoplasmatales</taxon>
        <taxon>Williamsoniiplasma</taxon>
    </lineage>
</organism>
<keyword evidence="2" id="KW-1185">Reference proteome</keyword>
<proteinExistence type="predicted"/>
<evidence type="ECO:0000313" key="2">
    <source>
        <dbReference type="Proteomes" id="UP000237865"/>
    </source>
</evidence>
<dbReference type="EMBL" id="PHNE01000004">
    <property type="protein sequence ID" value="PPE05180.1"/>
    <property type="molecule type" value="Genomic_DNA"/>
</dbReference>
<dbReference type="AlphaFoldDB" id="A0A2S5RCY7"/>
<sequence length="227" mass="26055">MSINEQELELNFFEPALGLIITNLEFLEEELIEEKIATKKLKQLIDNFHELERIEDFDVLAETLTILGTELKAVIVAQPNLDQFKVMSYLDLAINLAQALKTDGQLSQIILEIANNPEVATEEDVIELTKEHVNHLLKANYLSIQEILDQGFKVEDAFIKILKILIKEDNFNEFSEGNSILIELLTNQFKLKNDNVCDIFNYLIGNEGIILLINFWQQGLIEMDCED</sequence>
<evidence type="ECO:0000313" key="1">
    <source>
        <dbReference type="EMBL" id="PPE05180.1"/>
    </source>
</evidence>
<gene>
    <name evidence="1" type="ORF">ELUCI_v1c07160</name>
</gene>